<dbReference type="Proteomes" id="UP000266385">
    <property type="component" value="Unassembled WGS sequence"/>
</dbReference>
<dbReference type="InterPro" id="IPR000868">
    <property type="entry name" value="Isochorismatase-like_dom"/>
</dbReference>
<comment type="caution">
    <text evidence="2">The sequence shown here is derived from an EMBL/GenBank/DDBJ whole genome shotgun (WGS) entry which is preliminary data.</text>
</comment>
<dbReference type="Gene3D" id="3.40.50.850">
    <property type="entry name" value="Isochorismatase-like"/>
    <property type="match status" value="1"/>
</dbReference>
<dbReference type="InterPro" id="IPR053152">
    <property type="entry name" value="Hydrolase_YcaC-like"/>
</dbReference>
<dbReference type="PANTHER" id="PTHR43559:SF1">
    <property type="entry name" value="HYDROLASE"/>
    <property type="match status" value="1"/>
</dbReference>
<dbReference type="AlphaFoldDB" id="A0A399RH21"/>
<accession>A0A399RH21</accession>
<keyword evidence="3" id="KW-1185">Reference proteome</keyword>
<sequence>MSLNHHNPEPLTSANAAVVLVDHQVGLMTGIRDFSIAELKHNVVGLAKAARVLDVPVVATTTSADTLWGPAFPELQAALPGQEFIDRTTVNAWDDARFEAAIRATGRNKLIFAGVSLEVCAALPAMRAVREGYEAYVAVDASGTFNLTKRETGIARLVQSGVVVADGSSLMVEILADNALPKAFELYSALDMDWATLAGQVRASAIEQVRSS</sequence>
<proteinExistence type="predicted"/>
<dbReference type="InterPro" id="IPR036380">
    <property type="entry name" value="Isochorismatase-like_sf"/>
</dbReference>
<organism evidence="2 3">
    <name type="scientific">Henriciella mobilis</name>
    <dbReference type="NCBI Taxonomy" id="2305467"/>
    <lineage>
        <taxon>Bacteria</taxon>
        <taxon>Pseudomonadati</taxon>
        <taxon>Pseudomonadota</taxon>
        <taxon>Alphaproteobacteria</taxon>
        <taxon>Hyphomonadales</taxon>
        <taxon>Hyphomonadaceae</taxon>
        <taxon>Henriciella</taxon>
    </lineage>
</organism>
<evidence type="ECO:0000259" key="1">
    <source>
        <dbReference type="Pfam" id="PF00857"/>
    </source>
</evidence>
<evidence type="ECO:0000313" key="3">
    <source>
        <dbReference type="Proteomes" id="UP000266385"/>
    </source>
</evidence>
<dbReference type="PANTHER" id="PTHR43559">
    <property type="entry name" value="HYDROLASE YCAC-RELATED"/>
    <property type="match status" value="1"/>
</dbReference>
<name>A0A399RH21_9PROT</name>
<gene>
    <name evidence="2" type="ORF">D1223_09170</name>
</gene>
<reference evidence="2 3" key="1">
    <citation type="submission" date="2018-08" db="EMBL/GenBank/DDBJ databases">
        <title>Henriciella mobilis sp. nov., isolated from seawater.</title>
        <authorList>
            <person name="Cheng H."/>
            <person name="Wu Y.-H."/>
            <person name="Xu X.-W."/>
            <person name="Guo L.-L."/>
        </authorList>
    </citation>
    <scope>NUCLEOTIDE SEQUENCE [LARGE SCALE GENOMIC DNA]</scope>
    <source>
        <strain evidence="2 3">JN25</strain>
    </source>
</reference>
<dbReference type="RefSeq" id="WP_119376148.1">
    <property type="nucleotide sequence ID" value="NZ_QWFX01000007.1"/>
</dbReference>
<dbReference type="Pfam" id="PF00857">
    <property type="entry name" value="Isochorismatase"/>
    <property type="match status" value="1"/>
</dbReference>
<feature type="domain" description="Isochorismatase-like" evidence="1">
    <location>
        <begin position="17"/>
        <end position="166"/>
    </location>
</feature>
<dbReference type="OrthoDB" id="9789777at2"/>
<protein>
    <submittedName>
        <fullName evidence="2">Isochorismatase family protein</fullName>
    </submittedName>
</protein>
<dbReference type="EMBL" id="QWFX01000007">
    <property type="protein sequence ID" value="RIJ29861.1"/>
    <property type="molecule type" value="Genomic_DNA"/>
</dbReference>
<evidence type="ECO:0000313" key="2">
    <source>
        <dbReference type="EMBL" id="RIJ29861.1"/>
    </source>
</evidence>
<dbReference type="SUPFAM" id="SSF52499">
    <property type="entry name" value="Isochorismatase-like hydrolases"/>
    <property type="match status" value="1"/>
</dbReference>